<gene>
    <name evidence="2" type="ORF">P43SY_010915</name>
</gene>
<dbReference type="EMBL" id="JAKCXM010000411">
    <property type="protein sequence ID" value="KAJ0394418.1"/>
    <property type="molecule type" value="Genomic_DNA"/>
</dbReference>
<dbReference type="InterPro" id="IPR052809">
    <property type="entry name" value="Actin_polarity_regulatory"/>
</dbReference>
<sequence>MAAAPRTVDVVLYAEFDIDKGSTLRESVPCAIAHYSPEFFADVMLPEGVHNRQQDHTIFFLNRERVVAPGDEKAREASDDPLQQFMYCLSVVRTHHDATVRRGARVKAVALCSRLKFAFSFKGVLEVAVSKLALAKDETATDEDPH</sequence>
<organism evidence="2 3">
    <name type="scientific">Pythium insidiosum</name>
    <name type="common">Pythiosis disease agent</name>
    <dbReference type="NCBI Taxonomy" id="114742"/>
    <lineage>
        <taxon>Eukaryota</taxon>
        <taxon>Sar</taxon>
        <taxon>Stramenopiles</taxon>
        <taxon>Oomycota</taxon>
        <taxon>Peronosporomycetes</taxon>
        <taxon>Pythiales</taxon>
        <taxon>Pythiaceae</taxon>
        <taxon>Pythium</taxon>
    </lineage>
</organism>
<name>A0AAD5Q5A1_PYTIN</name>
<dbReference type="GO" id="GO:0051666">
    <property type="term" value="P:actin cortical patch localization"/>
    <property type="evidence" value="ECO:0007669"/>
    <property type="project" value="TreeGrafter"/>
</dbReference>
<dbReference type="Proteomes" id="UP001209570">
    <property type="component" value="Unassembled WGS sequence"/>
</dbReference>
<keyword evidence="3" id="KW-1185">Reference proteome</keyword>
<dbReference type="Pfam" id="PF07792">
    <property type="entry name" value="Afi1"/>
    <property type="match status" value="1"/>
</dbReference>
<dbReference type="InterPro" id="IPR012860">
    <property type="entry name" value="Afi1_N"/>
</dbReference>
<evidence type="ECO:0000259" key="1">
    <source>
        <dbReference type="Pfam" id="PF07792"/>
    </source>
</evidence>
<reference evidence="2" key="1">
    <citation type="submission" date="2021-12" db="EMBL/GenBank/DDBJ databases">
        <title>Prjna785345.</title>
        <authorList>
            <person name="Rujirawat T."/>
            <person name="Krajaejun T."/>
        </authorList>
    </citation>
    <scope>NUCLEOTIDE SEQUENCE</scope>
    <source>
        <strain evidence="2">Pi057C3</strain>
    </source>
</reference>
<comment type="caution">
    <text evidence="2">The sequence shown here is derived from an EMBL/GenBank/DDBJ whole genome shotgun (WGS) entry which is preliminary data.</text>
</comment>
<proteinExistence type="predicted"/>
<dbReference type="PANTHER" id="PTHR28245">
    <property type="entry name" value="ARF3-INTERACTING PROTEIN 1"/>
    <property type="match status" value="1"/>
</dbReference>
<dbReference type="GO" id="GO:0005886">
    <property type="term" value="C:plasma membrane"/>
    <property type="evidence" value="ECO:0007669"/>
    <property type="project" value="TreeGrafter"/>
</dbReference>
<evidence type="ECO:0000313" key="2">
    <source>
        <dbReference type="EMBL" id="KAJ0394418.1"/>
    </source>
</evidence>
<feature type="domain" description="Arf3-interacting protein 1 N-terminal" evidence="1">
    <location>
        <begin position="11"/>
        <end position="67"/>
    </location>
</feature>
<dbReference type="PANTHER" id="PTHR28245:SF1">
    <property type="entry name" value="ARF3-INTERACTING PROTEIN 1"/>
    <property type="match status" value="1"/>
</dbReference>
<accession>A0AAD5Q5A1</accession>
<dbReference type="AlphaFoldDB" id="A0AAD5Q5A1"/>
<protein>
    <recommendedName>
        <fullName evidence="1">Arf3-interacting protein 1 N-terminal domain-containing protein</fullName>
    </recommendedName>
</protein>
<evidence type="ECO:0000313" key="3">
    <source>
        <dbReference type="Proteomes" id="UP001209570"/>
    </source>
</evidence>